<sequence length="123" mass="14212">MLKPLFLGLITVASPAYAQDLPRAISCYQNSTNAKDINAYMACFIEEAEMTDVSRSFSGQKAIAAWAEREVIPYGETFQHREILELSVGYAKTEVTWLSWIVHYSYWWDREDKITRMSLQYAN</sequence>
<dbReference type="AlphaFoldDB" id="A0A238JBB2"/>
<accession>A0A238JBB2</accession>
<protein>
    <recommendedName>
        <fullName evidence="4">SnoaL-like domain-containing protein</fullName>
    </recommendedName>
</protein>
<dbReference type="EMBL" id="FXXP01000001">
    <property type="protein sequence ID" value="SMX27705.1"/>
    <property type="molecule type" value="Genomic_DNA"/>
</dbReference>
<organism evidence="2 3">
    <name type="scientific">Pelagimonas phthalicica</name>
    <dbReference type="NCBI Taxonomy" id="1037362"/>
    <lineage>
        <taxon>Bacteria</taxon>
        <taxon>Pseudomonadati</taxon>
        <taxon>Pseudomonadota</taxon>
        <taxon>Alphaproteobacteria</taxon>
        <taxon>Rhodobacterales</taxon>
        <taxon>Roseobacteraceae</taxon>
        <taxon>Pelagimonas</taxon>
    </lineage>
</organism>
<feature type="chain" id="PRO_5013235006" description="SnoaL-like domain-containing protein" evidence="1">
    <location>
        <begin position="19"/>
        <end position="123"/>
    </location>
</feature>
<dbReference type="Proteomes" id="UP000225972">
    <property type="component" value="Unassembled WGS sequence"/>
</dbReference>
<proteinExistence type="predicted"/>
<evidence type="ECO:0000313" key="2">
    <source>
        <dbReference type="EMBL" id="SMX27705.1"/>
    </source>
</evidence>
<name>A0A238JBB2_9RHOB</name>
<keyword evidence="1" id="KW-0732">Signal</keyword>
<evidence type="ECO:0008006" key="4">
    <source>
        <dbReference type="Google" id="ProtNLM"/>
    </source>
</evidence>
<gene>
    <name evidence="2" type="ORF">TRP8649_01815</name>
</gene>
<dbReference type="SUPFAM" id="SSF54427">
    <property type="entry name" value="NTF2-like"/>
    <property type="match status" value="1"/>
</dbReference>
<dbReference type="OrthoDB" id="8684708at2"/>
<dbReference type="Gene3D" id="3.10.450.50">
    <property type="match status" value="1"/>
</dbReference>
<keyword evidence="3" id="KW-1185">Reference proteome</keyword>
<dbReference type="RefSeq" id="WP_099244068.1">
    <property type="nucleotide sequence ID" value="NZ_FXXP01000001.1"/>
</dbReference>
<evidence type="ECO:0000256" key="1">
    <source>
        <dbReference type="SAM" id="SignalP"/>
    </source>
</evidence>
<dbReference type="InterPro" id="IPR032710">
    <property type="entry name" value="NTF2-like_dom_sf"/>
</dbReference>
<evidence type="ECO:0000313" key="3">
    <source>
        <dbReference type="Proteomes" id="UP000225972"/>
    </source>
</evidence>
<reference evidence="3" key="1">
    <citation type="submission" date="2017-05" db="EMBL/GenBank/DDBJ databases">
        <authorList>
            <person name="Rodrigo-Torres L."/>
            <person name="Arahal R. D."/>
            <person name="Lucena T."/>
        </authorList>
    </citation>
    <scope>NUCLEOTIDE SEQUENCE [LARGE SCALE GENOMIC DNA]</scope>
    <source>
        <strain evidence="3">CECT 8649</strain>
    </source>
</reference>
<feature type="signal peptide" evidence="1">
    <location>
        <begin position="1"/>
        <end position="18"/>
    </location>
</feature>